<accession>A0A167CB91</accession>
<feature type="compositionally biased region" description="Basic and acidic residues" evidence="1">
    <location>
        <begin position="135"/>
        <end position="144"/>
    </location>
</feature>
<evidence type="ECO:0000256" key="1">
    <source>
        <dbReference type="SAM" id="MobiDB-lite"/>
    </source>
</evidence>
<sequence>MYHRRPADGWEINNDNNGVTIKRQTRRTVIIFDHAQTAESDRLGNHLGNRIRRKIESKRHHAEGDLESHYASNTSMLPQDVYGHLDGRGQVKYRLGSARRDRGPIKHEDIHFIRMFQGLRPRETKRKLSGKTQRVKSERLRGEI</sequence>
<feature type="region of interest" description="Disordered" evidence="1">
    <location>
        <begin position="121"/>
        <end position="144"/>
    </location>
</feature>
<dbReference type="AlphaFoldDB" id="A0A167CB91"/>
<dbReference type="Proteomes" id="UP000076584">
    <property type="component" value="Unassembled WGS sequence"/>
</dbReference>
<name>A0A167CB91_COLIC</name>
<comment type="caution">
    <text evidence="2">The sequence shown here is derived from an EMBL/GenBank/DDBJ whole genome shotgun (WGS) entry which is preliminary data.</text>
</comment>
<keyword evidence="3" id="KW-1185">Reference proteome</keyword>
<evidence type="ECO:0000313" key="3">
    <source>
        <dbReference type="Proteomes" id="UP000076584"/>
    </source>
</evidence>
<proteinExistence type="predicted"/>
<dbReference type="EMBL" id="LFIW01001417">
    <property type="protein sequence ID" value="KZL82367.1"/>
    <property type="molecule type" value="Genomic_DNA"/>
</dbReference>
<protein>
    <submittedName>
        <fullName evidence="2">Uncharacterized protein</fullName>
    </submittedName>
</protein>
<reference evidence="2 3" key="1">
    <citation type="submission" date="2015-06" db="EMBL/GenBank/DDBJ databases">
        <title>Survival trade-offs in plant roots during colonization by closely related pathogenic and mutualistic fungi.</title>
        <authorList>
            <person name="Hacquard S."/>
            <person name="Kracher B."/>
            <person name="Hiruma K."/>
            <person name="Weinman A."/>
            <person name="Muench P."/>
            <person name="Garrido Oter R."/>
            <person name="Ver Loren van Themaat E."/>
            <person name="Dallerey J.-F."/>
            <person name="Damm U."/>
            <person name="Henrissat B."/>
            <person name="Lespinet O."/>
            <person name="Thon M."/>
            <person name="Kemen E."/>
            <person name="McHardy A.C."/>
            <person name="Schulze-Lefert P."/>
            <person name="O'Connell R.J."/>
        </authorList>
    </citation>
    <scope>NUCLEOTIDE SEQUENCE [LARGE SCALE GENOMIC DNA]</scope>
    <source>
        <strain evidence="2 3">MAFF 238704</strain>
    </source>
</reference>
<gene>
    <name evidence="2" type="ORF">CI238_13088</name>
</gene>
<organism evidence="2 3">
    <name type="scientific">Colletotrichum incanum</name>
    <name type="common">Soybean anthracnose fungus</name>
    <dbReference type="NCBI Taxonomy" id="1573173"/>
    <lineage>
        <taxon>Eukaryota</taxon>
        <taxon>Fungi</taxon>
        <taxon>Dikarya</taxon>
        <taxon>Ascomycota</taxon>
        <taxon>Pezizomycotina</taxon>
        <taxon>Sordariomycetes</taxon>
        <taxon>Hypocreomycetidae</taxon>
        <taxon>Glomerellales</taxon>
        <taxon>Glomerellaceae</taxon>
        <taxon>Colletotrichum</taxon>
        <taxon>Colletotrichum spaethianum species complex</taxon>
    </lineage>
</organism>
<evidence type="ECO:0000313" key="2">
    <source>
        <dbReference type="EMBL" id="KZL82367.1"/>
    </source>
</evidence>